<keyword evidence="3" id="KW-0378">Hydrolase</keyword>
<keyword evidence="4" id="KW-0732">Signal</keyword>
<evidence type="ECO:0000259" key="5">
    <source>
        <dbReference type="SMART" id="SM00646"/>
    </source>
</evidence>
<dbReference type="PANTHER" id="PTHR30404">
    <property type="entry name" value="N-ACETYLMURAMOYL-L-ALANINE AMIDASE"/>
    <property type="match status" value="1"/>
</dbReference>
<dbReference type="EMBL" id="MORL01000003">
    <property type="protein sequence ID" value="OIN59666.1"/>
    <property type="molecule type" value="Genomic_DNA"/>
</dbReference>
<proteinExistence type="predicted"/>
<dbReference type="InterPro" id="IPR050695">
    <property type="entry name" value="N-acetylmuramoyl_amidase_3"/>
</dbReference>
<evidence type="ECO:0000313" key="6">
    <source>
        <dbReference type="EMBL" id="OIN59666.1"/>
    </source>
</evidence>
<dbReference type="GO" id="GO:0009253">
    <property type="term" value="P:peptidoglycan catabolic process"/>
    <property type="evidence" value="ECO:0007669"/>
    <property type="project" value="InterPro"/>
</dbReference>
<dbReference type="GO" id="GO:0030288">
    <property type="term" value="C:outer membrane-bounded periplasmic space"/>
    <property type="evidence" value="ECO:0007669"/>
    <property type="project" value="TreeGrafter"/>
</dbReference>
<accession>A0A1S2VNB4</accession>
<dbReference type="GO" id="GO:0008745">
    <property type="term" value="F:N-acetylmuramoyl-L-alanine amidase activity"/>
    <property type="evidence" value="ECO:0007669"/>
    <property type="project" value="UniProtKB-EC"/>
</dbReference>
<comment type="catalytic activity">
    <reaction evidence="1">
        <text>Hydrolyzes the link between N-acetylmuramoyl residues and L-amino acid residues in certain cell-wall glycopeptides.</text>
        <dbReference type="EC" id="3.5.1.28"/>
    </reaction>
</comment>
<comment type="caution">
    <text evidence="6">The sequence shown here is derived from an EMBL/GenBank/DDBJ whole genome shotgun (WGS) entry which is preliminary data.</text>
</comment>
<dbReference type="InterPro" id="IPR021731">
    <property type="entry name" value="AMIN_dom"/>
</dbReference>
<dbReference type="AlphaFoldDB" id="A0A1S2VNB4"/>
<sequence length="397" mass="45030">MKHFSLLFFLLFPFFAQSQSVTDTTLTGLTRSKLTPLYYGLGTDRLGGARMETLDSAIVLRISGLDTTRRYWRVRLAPSLSAYVPVEQVQVDTLLRFPAHALTGSWRTWGDTTNGPIPGRFDYLSVALPARLPYRSRQEVDPNRIVLDIFGATSNTNWITQMRTTKGIKNVWFEQVADEQLRVYIELNQSTHWGYSVYYQRNALITRIRRRPDSGKLKGLLIAVDAGHGGSNTGARGEQSKRLEKEFTLDVAQKLKKELERSGALVVLTRSKDTNIGPTDRIRAMRQLLPDLLVSIHFNASGTASVRGFSTYYKHLGFRSLSQAVLQELLKVDPHEFGNVGHFNFFFNAPTDYPNVLVEGPFLSNPADENLILEERFRQNMAKAIRKGLKNWVKKSQ</sequence>
<dbReference type="EC" id="3.5.1.28" evidence="2"/>
<dbReference type="Pfam" id="PF01520">
    <property type="entry name" value="Amidase_3"/>
    <property type="match status" value="1"/>
</dbReference>
<evidence type="ECO:0000256" key="3">
    <source>
        <dbReference type="ARBA" id="ARBA00022801"/>
    </source>
</evidence>
<feature type="domain" description="MurNAc-LAA" evidence="5">
    <location>
        <begin position="282"/>
        <end position="390"/>
    </location>
</feature>
<evidence type="ECO:0000256" key="2">
    <source>
        <dbReference type="ARBA" id="ARBA00011901"/>
    </source>
</evidence>
<evidence type="ECO:0000256" key="1">
    <source>
        <dbReference type="ARBA" id="ARBA00001561"/>
    </source>
</evidence>
<reference evidence="6 7" key="1">
    <citation type="submission" date="2016-10" db="EMBL/GenBank/DDBJ databases">
        <title>Arsenicibacter rosenii gen. nov., sp. nov., an efficient arsenic-methylating bacterium isolated from an arsenic-contaminated paddy soil.</title>
        <authorList>
            <person name="Huang K."/>
        </authorList>
    </citation>
    <scope>NUCLEOTIDE SEQUENCE [LARGE SCALE GENOMIC DNA]</scope>
    <source>
        <strain evidence="6 7">SM-1</strain>
    </source>
</reference>
<feature type="chain" id="PRO_5010369981" description="N-acetylmuramoyl-L-alanine amidase" evidence="4">
    <location>
        <begin position="19"/>
        <end position="397"/>
    </location>
</feature>
<organism evidence="6 7">
    <name type="scientific">Arsenicibacter rosenii</name>
    <dbReference type="NCBI Taxonomy" id="1750698"/>
    <lineage>
        <taxon>Bacteria</taxon>
        <taxon>Pseudomonadati</taxon>
        <taxon>Bacteroidota</taxon>
        <taxon>Cytophagia</taxon>
        <taxon>Cytophagales</taxon>
        <taxon>Spirosomataceae</taxon>
        <taxon>Arsenicibacter</taxon>
    </lineage>
</organism>
<dbReference type="CDD" id="cd02696">
    <property type="entry name" value="MurNAc-LAA"/>
    <property type="match status" value="1"/>
</dbReference>
<feature type="signal peptide" evidence="4">
    <location>
        <begin position="1"/>
        <end position="18"/>
    </location>
</feature>
<dbReference type="InterPro" id="IPR002508">
    <property type="entry name" value="MurNAc-LAA_cat"/>
</dbReference>
<dbReference type="Pfam" id="PF11741">
    <property type="entry name" value="AMIN"/>
    <property type="match status" value="1"/>
</dbReference>
<dbReference type="SMART" id="SM00646">
    <property type="entry name" value="Ami_3"/>
    <property type="match status" value="1"/>
</dbReference>
<gene>
    <name evidence="6" type="ORF">BLX24_07290</name>
</gene>
<name>A0A1S2VNB4_9BACT</name>
<dbReference type="Gene3D" id="3.40.630.40">
    <property type="entry name" value="Zn-dependent exopeptidases"/>
    <property type="match status" value="1"/>
</dbReference>
<keyword evidence="7" id="KW-1185">Reference proteome</keyword>
<evidence type="ECO:0000256" key="4">
    <source>
        <dbReference type="SAM" id="SignalP"/>
    </source>
</evidence>
<dbReference type="Proteomes" id="UP000181790">
    <property type="component" value="Unassembled WGS sequence"/>
</dbReference>
<dbReference type="SUPFAM" id="SSF53187">
    <property type="entry name" value="Zn-dependent exopeptidases"/>
    <property type="match status" value="1"/>
</dbReference>
<dbReference type="PANTHER" id="PTHR30404:SF0">
    <property type="entry name" value="N-ACETYLMURAMOYL-L-ALANINE AMIDASE AMIC"/>
    <property type="match status" value="1"/>
</dbReference>
<protein>
    <recommendedName>
        <fullName evidence="2">N-acetylmuramoyl-L-alanine amidase</fullName>
        <ecNumber evidence="2">3.5.1.28</ecNumber>
    </recommendedName>
</protein>
<evidence type="ECO:0000313" key="7">
    <source>
        <dbReference type="Proteomes" id="UP000181790"/>
    </source>
</evidence>